<feature type="transmembrane region" description="Helical" evidence="6">
    <location>
        <begin position="211"/>
        <end position="229"/>
    </location>
</feature>
<dbReference type="EMBL" id="CP012526">
    <property type="protein sequence ID" value="ALC47860.1"/>
    <property type="molecule type" value="Genomic_DNA"/>
</dbReference>
<evidence type="ECO:0000313" key="8">
    <source>
        <dbReference type="Proteomes" id="UP000494163"/>
    </source>
</evidence>
<evidence type="ECO:0000256" key="5">
    <source>
        <dbReference type="ARBA" id="ARBA00023136"/>
    </source>
</evidence>
<evidence type="ECO:0000256" key="6">
    <source>
        <dbReference type="SAM" id="Phobius"/>
    </source>
</evidence>
<sequence length="275" mass="32421">MSQYSHVKYSTSPTPSVVSGYSSASRINSPLPPPVGYRKDCLSATSKSYKYLRRLLKFNQMDFEFALWQMIYLFIAPQKVYRNFNYRKQTKSQFARDDPAFLVLLVICLCVTSLGFAYVLGLTFWQSISFIFYVVFVDCIFVGIIIASFFWAVTNRFLRTNSLEPDIEWGYAFDVHLNAFFPPLMLLHFIQLFFYNWLISQTWFISRFLGNSFWLMGMSYYVYITFLGYNCIPHLKNTRIILIALPIIFLLYLVVTIIGWNATISFINFYKYRVY</sequence>
<dbReference type="Proteomes" id="UP000494163">
    <property type="component" value="Chromosome 3R"/>
</dbReference>
<keyword evidence="8" id="KW-1185">Reference proteome</keyword>
<feature type="transmembrane region" description="Helical" evidence="6">
    <location>
        <begin position="101"/>
        <end position="124"/>
    </location>
</feature>
<dbReference type="OrthoDB" id="10027013at2759"/>
<dbReference type="InterPro" id="IPR007881">
    <property type="entry name" value="UNC-50"/>
</dbReference>
<reference evidence="7 8" key="1">
    <citation type="submission" date="2015-08" db="EMBL/GenBank/DDBJ databases">
        <title>Ancestral chromatin configuration constrains chromatin evolution on differentiating sex chromosomes in Drosophila.</title>
        <authorList>
            <person name="Zhou Q."/>
            <person name="Bachtrog D."/>
        </authorList>
    </citation>
    <scope>NUCLEOTIDE SEQUENCE [LARGE SCALE GENOMIC DNA]</scope>
    <source>
        <tissue evidence="7">Whole larvae</tissue>
    </source>
</reference>
<dbReference type="STRING" id="30019.A0A0M4EST5"/>
<dbReference type="GO" id="GO:0000139">
    <property type="term" value="C:Golgi membrane"/>
    <property type="evidence" value="ECO:0007669"/>
    <property type="project" value="TreeGrafter"/>
</dbReference>
<organism evidence="7 8">
    <name type="scientific">Drosophila busckii</name>
    <name type="common">Fruit fly</name>
    <dbReference type="NCBI Taxonomy" id="30019"/>
    <lineage>
        <taxon>Eukaryota</taxon>
        <taxon>Metazoa</taxon>
        <taxon>Ecdysozoa</taxon>
        <taxon>Arthropoda</taxon>
        <taxon>Hexapoda</taxon>
        <taxon>Insecta</taxon>
        <taxon>Pterygota</taxon>
        <taxon>Neoptera</taxon>
        <taxon>Endopterygota</taxon>
        <taxon>Diptera</taxon>
        <taxon>Brachycera</taxon>
        <taxon>Muscomorpha</taxon>
        <taxon>Ephydroidea</taxon>
        <taxon>Drosophilidae</taxon>
        <taxon>Drosophila</taxon>
    </lineage>
</organism>
<gene>
    <name evidence="7" type="ORF">Dbus_chr3Rg2610</name>
</gene>
<comment type="subcellular location">
    <subcellularLocation>
        <location evidence="1">Membrane</location>
        <topology evidence="1">Multi-pass membrane protein</topology>
    </subcellularLocation>
</comment>
<evidence type="ECO:0000256" key="1">
    <source>
        <dbReference type="ARBA" id="ARBA00004141"/>
    </source>
</evidence>
<dbReference type="Pfam" id="PF05216">
    <property type="entry name" value="UNC-50"/>
    <property type="match status" value="1"/>
</dbReference>
<protein>
    <submittedName>
        <fullName evidence="7">CG9773</fullName>
    </submittedName>
</protein>
<keyword evidence="5 6" id="KW-0472">Membrane</keyword>
<evidence type="ECO:0000313" key="7">
    <source>
        <dbReference type="EMBL" id="ALC47860.1"/>
    </source>
</evidence>
<dbReference type="AlphaFoldDB" id="A0A0M4EST5"/>
<dbReference type="OMA" id="YRNFMYR"/>
<evidence type="ECO:0000256" key="3">
    <source>
        <dbReference type="ARBA" id="ARBA00022692"/>
    </source>
</evidence>
<dbReference type="PANTHER" id="PTHR12841:SF6">
    <property type="entry name" value="PROTEIN UNC-50 HOMOLOG"/>
    <property type="match status" value="1"/>
</dbReference>
<dbReference type="PANTHER" id="PTHR12841">
    <property type="entry name" value="PROTEIN UNC-50 HOMOLOG"/>
    <property type="match status" value="1"/>
</dbReference>
<feature type="transmembrane region" description="Helical" evidence="6">
    <location>
        <begin position="241"/>
        <end position="270"/>
    </location>
</feature>
<name>A0A0M4EST5_DROBS</name>
<accession>A0A0M4EST5</accession>
<proteinExistence type="inferred from homology"/>
<feature type="transmembrane region" description="Helical" evidence="6">
    <location>
        <begin position="175"/>
        <end position="199"/>
    </location>
</feature>
<keyword evidence="3 6" id="KW-0812">Transmembrane</keyword>
<evidence type="ECO:0000256" key="4">
    <source>
        <dbReference type="ARBA" id="ARBA00022989"/>
    </source>
</evidence>
<evidence type="ECO:0000256" key="2">
    <source>
        <dbReference type="ARBA" id="ARBA00006293"/>
    </source>
</evidence>
<feature type="transmembrane region" description="Helical" evidence="6">
    <location>
        <begin position="130"/>
        <end position="154"/>
    </location>
</feature>
<comment type="similarity">
    <text evidence="2">Belongs to the unc-50 family.</text>
</comment>
<keyword evidence="4 6" id="KW-1133">Transmembrane helix</keyword>